<reference evidence="5" key="1">
    <citation type="submission" date="2015-04" db="UniProtKB">
        <authorList>
            <consortium name="EnsemblPlants"/>
        </authorList>
    </citation>
    <scope>IDENTIFICATION</scope>
</reference>
<name>A0A0E0DWB6_9ORYZ</name>
<accession>A0A0E0DWB6</accession>
<organism evidence="5">
    <name type="scientific">Oryza meridionalis</name>
    <dbReference type="NCBI Taxonomy" id="40149"/>
    <lineage>
        <taxon>Eukaryota</taxon>
        <taxon>Viridiplantae</taxon>
        <taxon>Streptophyta</taxon>
        <taxon>Embryophyta</taxon>
        <taxon>Tracheophyta</taxon>
        <taxon>Spermatophyta</taxon>
        <taxon>Magnoliopsida</taxon>
        <taxon>Liliopsida</taxon>
        <taxon>Poales</taxon>
        <taxon>Poaceae</taxon>
        <taxon>BOP clade</taxon>
        <taxon>Oryzoideae</taxon>
        <taxon>Oryzeae</taxon>
        <taxon>Oryzinae</taxon>
        <taxon>Oryza</taxon>
    </lineage>
</organism>
<dbReference type="Pfam" id="PF00305">
    <property type="entry name" value="Lipoxygenase"/>
    <property type="match status" value="1"/>
</dbReference>
<dbReference type="Gramene" id="OMERI06G02150.1">
    <property type="protein sequence ID" value="OMERI06G02150.1"/>
    <property type="gene ID" value="OMERI06G02150"/>
</dbReference>
<proteinExistence type="predicted"/>
<dbReference type="Gene3D" id="1.20.245.10">
    <property type="entry name" value="Lipoxygenase-1, Domain 5"/>
    <property type="match status" value="1"/>
</dbReference>
<dbReference type="HOGENOM" id="CLU_1996101_0_0_1"/>
<dbReference type="InterPro" id="IPR013819">
    <property type="entry name" value="LipOase_C"/>
</dbReference>
<keyword evidence="3" id="KW-0560">Oxidoreductase</keyword>
<keyword evidence="1" id="KW-0479">Metal-binding</keyword>
<dbReference type="GO" id="GO:0034440">
    <property type="term" value="P:lipid oxidation"/>
    <property type="evidence" value="ECO:0007669"/>
    <property type="project" value="InterPro"/>
</dbReference>
<dbReference type="SUPFAM" id="SSF48484">
    <property type="entry name" value="Lipoxigenase"/>
    <property type="match status" value="1"/>
</dbReference>
<evidence type="ECO:0000259" key="4">
    <source>
        <dbReference type="PROSITE" id="PS51393"/>
    </source>
</evidence>
<dbReference type="STRING" id="40149.A0A0E0DWB6"/>
<evidence type="ECO:0000256" key="1">
    <source>
        <dbReference type="ARBA" id="ARBA00022723"/>
    </source>
</evidence>
<evidence type="ECO:0000313" key="6">
    <source>
        <dbReference type="Proteomes" id="UP000008021"/>
    </source>
</evidence>
<dbReference type="GO" id="GO:0046872">
    <property type="term" value="F:metal ion binding"/>
    <property type="evidence" value="ECO:0007669"/>
    <property type="project" value="UniProtKB-KW"/>
</dbReference>
<protein>
    <recommendedName>
        <fullName evidence="4">Lipoxygenase domain-containing protein</fullName>
    </recommendedName>
</protein>
<dbReference type="InterPro" id="IPR036226">
    <property type="entry name" value="LipOase_C_sf"/>
</dbReference>
<evidence type="ECO:0000256" key="2">
    <source>
        <dbReference type="ARBA" id="ARBA00022964"/>
    </source>
</evidence>
<dbReference type="PROSITE" id="PS51393">
    <property type="entry name" value="LIPOXYGENASE_3"/>
    <property type="match status" value="1"/>
</dbReference>
<keyword evidence="2" id="KW-0223">Dioxygenase</keyword>
<feature type="domain" description="Lipoxygenase" evidence="4">
    <location>
        <begin position="1"/>
        <end position="125"/>
    </location>
</feature>
<keyword evidence="6" id="KW-1185">Reference proteome</keyword>
<dbReference type="Proteomes" id="UP000008021">
    <property type="component" value="Chromosome 6"/>
</dbReference>
<dbReference type="GO" id="GO:0016702">
    <property type="term" value="F:oxidoreductase activity, acting on single donors with incorporation of molecular oxygen, incorporation of two atoms of oxygen"/>
    <property type="evidence" value="ECO:0007669"/>
    <property type="project" value="InterPro"/>
</dbReference>
<dbReference type="PANTHER" id="PTHR11771">
    <property type="entry name" value="LIPOXYGENASE"/>
    <property type="match status" value="1"/>
</dbReference>
<dbReference type="eggNOG" id="ENOG502QQSP">
    <property type="taxonomic scope" value="Eukaryota"/>
</dbReference>
<dbReference type="AlphaFoldDB" id="A0A0E0DWB6"/>
<reference evidence="5" key="2">
    <citation type="submission" date="2018-05" db="EMBL/GenBank/DDBJ databases">
        <title>OmerRS3 (Oryza meridionalis Reference Sequence Version 3).</title>
        <authorList>
            <person name="Zhang J."/>
            <person name="Kudrna D."/>
            <person name="Lee S."/>
            <person name="Talag J."/>
            <person name="Welchert J."/>
            <person name="Wing R.A."/>
        </authorList>
    </citation>
    <scope>NUCLEOTIDE SEQUENCE [LARGE SCALE GENOMIC DNA]</scope>
    <source>
        <strain evidence="5">cv. OR44</strain>
    </source>
</reference>
<dbReference type="EnsemblPlants" id="OMERI06G02150.1">
    <property type="protein sequence ID" value="OMERI06G02150.1"/>
    <property type="gene ID" value="OMERI06G02150"/>
</dbReference>
<evidence type="ECO:0000256" key="3">
    <source>
        <dbReference type="ARBA" id="ARBA00023002"/>
    </source>
</evidence>
<sequence>MVAGDDHRGGAAQVVQHHDDTEEYAELRTIAGQLRTLLCISLIEILSKHSDDEVYLGQRDTPEWTLDTAKEAFRQFGDRLVGIKARIAEMNRDPRLRNCTGPARLPYTLLSPNTSDGYHEPGAKL</sequence>
<evidence type="ECO:0000313" key="5">
    <source>
        <dbReference type="EnsemblPlants" id="OMERI06G02150.1"/>
    </source>
</evidence>
<dbReference type="InterPro" id="IPR000907">
    <property type="entry name" value="LipOase"/>
</dbReference>